<sequence>MHKLRIAGVVGVLPSVAAGKRYSRHTGGPIQSTPASMFTHSTVLYIPVGLLVLPMNGVCITYMYTYVRTIAYGLPLT</sequence>
<evidence type="ECO:0000313" key="2">
    <source>
        <dbReference type="EMBL" id="KAJ8018661.1"/>
    </source>
</evidence>
<protein>
    <submittedName>
        <fullName evidence="2">Uncharacterized protein</fullName>
    </submittedName>
</protein>
<keyword evidence="1" id="KW-0812">Transmembrane</keyword>
<dbReference type="Proteomes" id="UP001152320">
    <property type="component" value="Unassembled WGS sequence"/>
</dbReference>
<evidence type="ECO:0000313" key="3">
    <source>
        <dbReference type="Proteomes" id="UP001152320"/>
    </source>
</evidence>
<keyword evidence="1" id="KW-1133">Transmembrane helix</keyword>
<proteinExistence type="predicted"/>
<evidence type="ECO:0000256" key="1">
    <source>
        <dbReference type="SAM" id="Phobius"/>
    </source>
</evidence>
<organism evidence="2 3">
    <name type="scientific">Holothuria leucospilota</name>
    <name type="common">Black long sea cucumber</name>
    <name type="synonym">Mertensiothuria leucospilota</name>
    <dbReference type="NCBI Taxonomy" id="206669"/>
    <lineage>
        <taxon>Eukaryota</taxon>
        <taxon>Metazoa</taxon>
        <taxon>Echinodermata</taxon>
        <taxon>Eleutherozoa</taxon>
        <taxon>Echinozoa</taxon>
        <taxon>Holothuroidea</taxon>
        <taxon>Aspidochirotacea</taxon>
        <taxon>Aspidochirotida</taxon>
        <taxon>Holothuriidae</taxon>
        <taxon>Holothuria</taxon>
    </lineage>
</organism>
<reference evidence="2" key="1">
    <citation type="submission" date="2021-10" db="EMBL/GenBank/DDBJ databases">
        <title>Tropical sea cucumber genome reveals ecological adaptation and Cuvierian tubules defense mechanism.</title>
        <authorList>
            <person name="Chen T."/>
        </authorList>
    </citation>
    <scope>NUCLEOTIDE SEQUENCE</scope>
    <source>
        <strain evidence="2">Nanhai2018</strain>
        <tissue evidence="2">Muscle</tissue>
    </source>
</reference>
<keyword evidence="1" id="KW-0472">Membrane</keyword>
<name>A0A9Q0YH84_HOLLE</name>
<keyword evidence="3" id="KW-1185">Reference proteome</keyword>
<comment type="caution">
    <text evidence="2">The sequence shown here is derived from an EMBL/GenBank/DDBJ whole genome shotgun (WGS) entry which is preliminary data.</text>
</comment>
<accession>A0A9Q0YH84</accession>
<feature type="transmembrane region" description="Helical" evidence="1">
    <location>
        <begin position="42"/>
        <end position="64"/>
    </location>
</feature>
<gene>
    <name evidence="2" type="ORF">HOLleu_43237</name>
</gene>
<dbReference type="AlphaFoldDB" id="A0A9Q0YH84"/>
<dbReference type="EMBL" id="JAIZAY010000242">
    <property type="protein sequence ID" value="KAJ8018661.1"/>
    <property type="molecule type" value="Genomic_DNA"/>
</dbReference>